<accession>A0A1X7NAU0</accession>
<dbReference type="RefSeq" id="WP_085559719.1">
    <property type="nucleotide sequence ID" value="NZ_FOAH01000035.1"/>
</dbReference>
<dbReference type="PANTHER" id="PTHR43333:SF1">
    <property type="entry name" value="D-ISOMER SPECIFIC 2-HYDROXYACID DEHYDROGENASE NAD-BINDING DOMAIN-CONTAINING PROTEIN"/>
    <property type="match status" value="1"/>
</dbReference>
<keyword evidence="1" id="KW-0560">Oxidoreductase</keyword>
<dbReference type="GO" id="GO:0051287">
    <property type="term" value="F:NAD binding"/>
    <property type="evidence" value="ECO:0007669"/>
    <property type="project" value="InterPro"/>
</dbReference>
<feature type="domain" description="D-isomer specific 2-hydroxyacid dehydrogenase NAD-binding" evidence="3">
    <location>
        <begin position="108"/>
        <end position="277"/>
    </location>
</feature>
<evidence type="ECO:0000313" key="5">
    <source>
        <dbReference type="Proteomes" id="UP000193435"/>
    </source>
</evidence>
<reference evidence="4 5" key="1">
    <citation type="submission" date="2017-04" db="EMBL/GenBank/DDBJ databases">
        <authorList>
            <person name="Afonso C.L."/>
            <person name="Miller P.J."/>
            <person name="Scott M.A."/>
            <person name="Spackman E."/>
            <person name="Goraichik I."/>
            <person name="Dimitrov K.M."/>
            <person name="Suarez D.L."/>
            <person name="Swayne D.E."/>
        </authorList>
    </citation>
    <scope>NUCLEOTIDE SEQUENCE [LARGE SCALE GENOMIC DNA]</scope>
    <source>
        <strain evidence="4 5">LMG26642</strain>
    </source>
</reference>
<evidence type="ECO:0000256" key="1">
    <source>
        <dbReference type="ARBA" id="ARBA00023002"/>
    </source>
</evidence>
<dbReference type="Proteomes" id="UP000193435">
    <property type="component" value="Unassembled WGS sequence"/>
</dbReference>
<organism evidence="4 5">
    <name type="scientific">Carnobacterium iners</name>
    <dbReference type="NCBI Taxonomy" id="1073423"/>
    <lineage>
        <taxon>Bacteria</taxon>
        <taxon>Bacillati</taxon>
        <taxon>Bacillota</taxon>
        <taxon>Bacilli</taxon>
        <taxon>Lactobacillales</taxon>
        <taxon>Carnobacteriaceae</taxon>
        <taxon>Carnobacterium</taxon>
    </lineage>
</organism>
<name>A0A1X7NAU0_9LACT</name>
<dbReference type="InterPro" id="IPR036291">
    <property type="entry name" value="NAD(P)-bd_dom_sf"/>
</dbReference>
<dbReference type="Pfam" id="PF02826">
    <property type="entry name" value="2-Hacid_dh_C"/>
    <property type="match status" value="1"/>
</dbReference>
<dbReference type="InterPro" id="IPR029753">
    <property type="entry name" value="D-isomer_DH_CS"/>
</dbReference>
<dbReference type="SUPFAM" id="SSF51735">
    <property type="entry name" value="NAD(P)-binding Rossmann-fold domains"/>
    <property type="match status" value="1"/>
</dbReference>
<dbReference type="InterPro" id="IPR006140">
    <property type="entry name" value="D-isomer_DH_NAD-bd"/>
</dbReference>
<dbReference type="AlphaFoldDB" id="A0A1X7NAU0"/>
<evidence type="ECO:0000259" key="3">
    <source>
        <dbReference type="Pfam" id="PF02826"/>
    </source>
</evidence>
<protein>
    <submittedName>
        <fullName evidence="4">Phosphoglycerate dehydrogenase</fullName>
    </submittedName>
</protein>
<keyword evidence="5" id="KW-1185">Reference proteome</keyword>
<keyword evidence="2" id="KW-0520">NAD</keyword>
<proteinExistence type="predicted"/>
<dbReference type="SUPFAM" id="SSF52283">
    <property type="entry name" value="Formate/glycerate dehydrogenase catalytic domain-like"/>
    <property type="match status" value="1"/>
</dbReference>
<sequence length="304" mass="34927">MIKLLLTGAFKYSQEQLDNLEGLGYEIIFIQDERVSINIDVSNIEVVVCNSLFLYNNISKFKNLKVIQLTSAGMDRVPLDYINKNKIKVFNANDVYSIPIAEWVVLKVLETYKMSKFFYKNQEIHEWTKRRDLLELTNKTASIIGFGNVGREVAKRLKAFGVKIIGVDRKEIESEYFDECILIKDSDKALEKSDIIILTLPLTKETRSFINKDTIKMMKDNVVLVNVARGGLINEAELITALNEGKFLGVALDVFQEEPLRESRLWDFENVIITPHNSFVSDRIDDRLFNLIAENLNSNLIHIV</sequence>
<gene>
    <name evidence="4" type="ORF">SAMN04488700_1583</name>
</gene>
<dbReference type="STRING" id="1073423.SAMN04488700_1583"/>
<evidence type="ECO:0000313" key="4">
    <source>
        <dbReference type="EMBL" id="SMH33902.1"/>
    </source>
</evidence>
<dbReference type="GO" id="GO:0016616">
    <property type="term" value="F:oxidoreductase activity, acting on the CH-OH group of donors, NAD or NADP as acceptor"/>
    <property type="evidence" value="ECO:0007669"/>
    <property type="project" value="InterPro"/>
</dbReference>
<dbReference type="Gene3D" id="3.40.50.720">
    <property type="entry name" value="NAD(P)-binding Rossmann-like Domain"/>
    <property type="match status" value="2"/>
</dbReference>
<dbReference type="EMBL" id="FXBJ01000002">
    <property type="protein sequence ID" value="SMH33902.1"/>
    <property type="molecule type" value="Genomic_DNA"/>
</dbReference>
<dbReference type="PANTHER" id="PTHR43333">
    <property type="entry name" value="2-HACID_DH_C DOMAIN-CONTAINING PROTEIN"/>
    <property type="match status" value="1"/>
</dbReference>
<dbReference type="OrthoDB" id="9805416at2"/>
<evidence type="ECO:0000256" key="2">
    <source>
        <dbReference type="ARBA" id="ARBA00023027"/>
    </source>
</evidence>
<dbReference type="PROSITE" id="PS00671">
    <property type="entry name" value="D_2_HYDROXYACID_DH_3"/>
    <property type="match status" value="1"/>
</dbReference>